<proteinExistence type="inferred from homology"/>
<dbReference type="Proteomes" id="UP000032303">
    <property type="component" value="Chromosome 2"/>
</dbReference>
<evidence type="ECO:0000313" key="4">
    <source>
        <dbReference type="Proteomes" id="UP000032303"/>
    </source>
</evidence>
<gene>
    <name evidence="3" type="ORF">H744_2c0988</name>
</gene>
<reference evidence="3 4" key="1">
    <citation type="submission" date="2013-05" db="EMBL/GenBank/DDBJ databases">
        <title>Complete genome sequence of the lipase-producing bacterium Photobacterium gaetbulicola Gung47.</title>
        <authorList>
            <person name="Kim Y.-O."/>
        </authorList>
    </citation>
    <scope>NUCLEOTIDE SEQUENCE [LARGE SCALE GENOMIC DNA]</scope>
    <source>
        <strain evidence="3 4">Gung47</strain>
    </source>
</reference>
<dbReference type="EMBL" id="CP005974">
    <property type="protein sequence ID" value="AJR07693.1"/>
    <property type="molecule type" value="Genomic_DNA"/>
</dbReference>
<dbReference type="SUPFAM" id="SSF64307">
    <property type="entry name" value="SirA-like"/>
    <property type="match status" value="1"/>
</dbReference>
<keyword evidence="4" id="KW-1185">Reference proteome</keyword>
<organism evidence="3 4">
    <name type="scientific">Photobacterium gaetbulicola Gung47</name>
    <dbReference type="NCBI Taxonomy" id="658445"/>
    <lineage>
        <taxon>Bacteria</taxon>
        <taxon>Pseudomonadati</taxon>
        <taxon>Pseudomonadota</taxon>
        <taxon>Gammaproteobacteria</taxon>
        <taxon>Vibrionales</taxon>
        <taxon>Vibrionaceae</taxon>
        <taxon>Photobacterium</taxon>
    </lineage>
</organism>
<dbReference type="InterPro" id="IPR036868">
    <property type="entry name" value="TusA-like_sf"/>
</dbReference>
<sequence length="84" mass="9601">MDDNCQYTGMERALLNLTTERCPMALLMAKRAVHALDVGDTLEIHVTDTGARQDIPRYLSNHGFFIDVRLDNQQVLEIIVTKRQ</sequence>
<evidence type="ECO:0000256" key="1">
    <source>
        <dbReference type="ARBA" id="ARBA00008984"/>
    </source>
</evidence>
<protein>
    <submittedName>
        <fullName evidence="3">Putative SirA family protein</fullName>
    </submittedName>
</protein>
<dbReference type="AlphaFoldDB" id="A0A0C5WKI6"/>
<dbReference type="CDD" id="cd00291">
    <property type="entry name" value="SirA_YedF_YeeD"/>
    <property type="match status" value="1"/>
</dbReference>
<dbReference type="KEGG" id="pgb:H744_2c0988"/>
<dbReference type="Pfam" id="PF01206">
    <property type="entry name" value="TusA"/>
    <property type="match status" value="1"/>
</dbReference>
<accession>A0A0C5WKI6</accession>
<comment type="similarity">
    <text evidence="1">Belongs to the sulfur carrier protein TusA family.</text>
</comment>
<dbReference type="PANTHER" id="PTHR33279:SF19">
    <property type="entry name" value="SSL1707 PROTEIN"/>
    <property type="match status" value="1"/>
</dbReference>
<evidence type="ECO:0000313" key="3">
    <source>
        <dbReference type="EMBL" id="AJR07693.1"/>
    </source>
</evidence>
<dbReference type="HOGENOM" id="CLU_165255_3_1_6"/>
<evidence type="ECO:0000259" key="2">
    <source>
        <dbReference type="Pfam" id="PF01206"/>
    </source>
</evidence>
<dbReference type="PATRIC" id="fig|658445.3.peg.2889"/>
<dbReference type="Gene3D" id="3.30.110.40">
    <property type="entry name" value="TusA-like domain"/>
    <property type="match status" value="1"/>
</dbReference>
<dbReference type="InterPro" id="IPR001455">
    <property type="entry name" value="TusA-like"/>
</dbReference>
<dbReference type="PANTHER" id="PTHR33279">
    <property type="entry name" value="SULFUR CARRIER PROTEIN YEDF-RELATED"/>
    <property type="match status" value="1"/>
</dbReference>
<name>A0A0C5WKI6_9GAMM</name>
<feature type="domain" description="UPF0033" evidence="2">
    <location>
        <begin position="15"/>
        <end position="82"/>
    </location>
</feature>
<dbReference type="STRING" id="658445.H744_2c0988"/>